<reference evidence="5" key="2">
    <citation type="submission" date="2020-10" db="UniProtKB">
        <authorList>
            <consortium name="WormBaseParasite"/>
        </authorList>
    </citation>
    <scope>IDENTIFICATION</scope>
</reference>
<keyword evidence="2" id="KW-0812">Transmembrane</keyword>
<keyword evidence="2" id="KW-1133">Transmembrane helix</keyword>
<proteinExistence type="predicted"/>
<keyword evidence="2" id="KW-0472">Membrane</keyword>
<sequence>MPVTSRMLLILAFCLCFRAYAALESFSNVSEAETVQMIKNDSVPSTVFSLTPVVVQHDVKPEPDIKLKRSWTELPRSFEDAYMKAKEFFSQVPNDAFTRVFAAIYANVIVIIVIYALLIIRNVHKSLQYVRHVRRTSFMRTPTFVEDAFNASTHSDDVQTSRIYNFSSTEKMNPLVRTEVDEAAYEDIDTTLESVFSGEADGYEIPRTLQPRGILQKPGSFRPKTPEAKRHVSFPEAISQEFPVTPPSDHTGSTNTTK</sequence>
<evidence type="ECO:0000256" key="3">
    <source>
        <dbReference type="SAM" id="SignalP"/>
    </source>
</evidence>
<evidence type="ECO:0000313" key="5">
    <source>
        <dbReference type="WBParaSite" id="Pan_g3972.t1"/>
    </source>
</evidence>
<feature type="region of interest" description="Disordered" evidence="1">
    <location>
        <begin position="213"/>
        <end position="258"/>
    </location>
</feature>
<evidence type="ECO:0000313" key="4">
    <source>
        <dbReference type="Proteomes" id="UP000492821"/>
    </source>
</evidence>
<dbReference type="Proteomes" id="UP000492821">
    <property type="component" value="Unassembled WGS sequence"/>
</dbReference>
<evidence type="ECO:0000256" key="2">
    <source>
        <dbReference type="SAM" id="Phobius"/>
    </source>
</evidence>
<feature type="transmembrane region" description="Helical" evidence="2">
    <location>
        <begin position="100"/>
        <end position="120"/>
    </location>
</feature>
<feature type="compositionally biased region" description="Polar residues" evidence="1">
    <location>
        <begin position="248"/>
        <end position="258"/>
    </location>
</feature>
<feature type="signal peptide" evidence="3">
    <location>
        <begin position="1"/>
        <end position="22"/>
    </location>
</feature>
<keyword evidence="3" id="KW-0732">Signal</keyword>
<evidence type="ECO:0000256" key="1">
    <source>
        <dbReference type="SAM" id="MobiDB-lite"/>
    </source>
</evidence>
<reference evidence="4" key="1">
    <citation type="journal article" date="2013" name="Genetics">
        <title>The draft genome and transcriptome of Panagrellus redivivus are shaped by the harsh demands of a free-living lifestyle.</title>
        <authorList>
            <person name="Srinivasan J."/>
            <person name="Dillman A.R."/>
            <person name="Macchietto M.G."/>
            <person name="Heikkinen L."/>
            <person name="Lakso M."/>
            <person name="Fracchia K.M."/>
            <person name="Antoshechkin I."/>
            <person name="Mortazavi A."/>
            <person name="Wong G."/>
            <person name="Sternberg P.W."/>
        </authorList>
    </citation>
    <scope>NUCLEOTIDE SEQUENCE [LARGE SCALE GENOMIC DNA]</scope>
    <source>
        <strain evidence="4">MT8872</strain>
    </source>
</reference>
<organism evidence="4 5">
    <name type="scientific">Panagrellus redivivus</name>
    <name type="common">Microworm</name>
    <dbReference type="NCBI Taxonomy" id="6233"/>
    <lineage>
        <taxon>Eukaryota</taxon>
        <taxon>Metazoa</taxon>
        <taxon>Ecdysozoa</taxon>
        <taxon>Nematoda</taxon>
        <taxon>Chromadorea</taxon>
        <taxon>Rhabditida</taxon>
        <taxon>Tylenchina</taxon>
        <taxon>Panagrolaimomorpha</taxon>
        <taxon>Panagrolaimoidea</taxon>
        <taxon>Panagrolaimidae</taxon>
        <taxon>Panagrellus</taxon>
    </lineage>
</organism>
<name>A0A7E4VVV4_PANRE</name>
<accession>A0A7E4VVV4</accession>
<dbReference type="WBParaSite" id="Pan_g3972.t1">
    <property type="protein sequence ID" value="Pan_g3972.t1"/>
    <property type="gene ID" value="Pan_g3972"/>
</dbReference>
<protein>
    <submittedName>
        <fullName evidence="5">Glycoprotein</fullName>
    </submittedName>
</protein>
<keyword evidence="4" id="KW-1185">Reference proteome</keyword>
<dbReference type="AlphaFoldDB" id="A0A7E4VVV4"/>
<feature type="chain" id="PRO_5028846602" evidence="3">
    <location>
        <begin position="23"/>
        <end position="258"/>
    </location>
</feature>